<dbReference type="eggNOG" id="ENOG502ZJ9Y">
    <property type="taxonomic scope" value="Bacteria"/>
</dbReference>
<dbReference type="STRING" id="204669.Acid345_3422"/>
<protein>
    <submittedName>
        <fullName evidence="1">Uncharacterized protein</fullName>
    </submittedName>
</protein>
<dbReference type="EMBL" id="CP000360">
    <property type="protein sequence ID" value="ABF42423.1"/>
    <property type="molecule type" value="Genomic_DNA"/>
</dbReference>
<evidence type="ECO:0000313" key="2">
    <source>
        <dbReference type="Proteomes" id="UP000002432"/>
    </source>
</evidence>
<evidence type="ECO:0000313" key="1">
    <source>
        <dbReference type="EMBL" id="ABF42423.1"/>
    </source>
</evidence>
<keyword evidence="2" id="KW-1185">Reference proteome</keyword>
<name>Q1IL27_KORVE</name>
<dbReference type="EnsemblBacteria" id="ABF42423">
    <property type="protein sequence ID" value="ABF42423"/>
    <property type="gene ID" value="Acid345_3422"/>
</dbReference>
<dbReference type="Proteomes" id="UP000002432">
    <property type="component" value="Chromosome"/>
</dbReference>
<dbReference type="KEGG" id="aba:Acid345_3422"/>
<dbReference type="RefSeq" id="WP_011524222.1">
    <property type="nucleotide sequence ID" value="NC_008009.1"/>
</dbReference>
<accession>Q1IL27</accession>
<dbReference type="HOGENOM" id="CLU_1228594_0_0_0"/>
<dbReference type="AlphaFoldDB" id="Q1IL27"/>
<sequence length="225" mass="24551">MAAPMDTTITAILPRTSGFALAGLVDIETAAGDQFFVGTLGGTFPSRFDGSPQIYKPWVKSAGPFKLTRTLRTDGGDVVFQNIIGNLIQRDVGRAFAITEFEGAYAVVRYWNLLAEKMVREFHGYMSAAQQPQGEVHFKLLQLLDGSDVDLPERSYANNCSLRFKSERCGSTSTNLTCPKTLGGCTAVERFDGVPTPPPIYILQTAATPESLKNRGVRPVRRLGL</sequence>
<reference evidence="1 2" key="1">
    <citation type="journal article" date="2009" name="Appl. Environ. Microbiol.">
        <title>Three genomes from the phylum Acidobacteria provide insight into the lifestyles of these microorganisms in soils.</title>
        <authorList>
            <person name="Ward N.L."/>
            <person name="Challacombe J.F."/>
            <person name="Janssen P.H."/>
            <person name="Henrissat B."/>
            <person name="Coutinho P.M."/>
            <person name="Wu M."/>
            <person name="Xie G."/>
            <person name="Haft D.H."/>
            <person name="Sait M."/>
            <person name="Badger J."/>
            <person name="Barabote R.D."/>
            <person name="Bradley B."/>
            <person name="Brettin T.S."/>
            <person name="Brinkac L.M."/>
            <person name="Bruce D."/>
            <person name="Creasy T."/>
            <person name="Daugherty S.C."/>
            <person name="Davidsen T.M."/>
            <person name="DeBoy R.T."/>
            <person name="Detter J.C."/>
            <person name="Dodson R.J."/>
            <person name="Durkin A.S."/>
            <person name="Ganapathy A."/>
            <person name="Gwinn-Giglio M."/>
            <person name="Han C.S."/>
            <person name="Khouri H."/>
            <person name="Kiss H."/>
            <person name="Kothari S.P."/>
            <person name="Madupu R."/>
            <person name="Nelson K.E."/>
            <person name="Nelson W.C."/>
            <person name="Paulsen I."/>
            <person name="Penn K."/>
            <person name="Ren Q."/>
            <person name="Rosovitz M.J."/>
            <person name="Selengut J.D."/>
            <person name="Shrivastava S."/>
            <person name="Sullivan S.A."/>
            <person name="Tapia R."/>
            <person name="Thompson L.S."/>
            <person name="Watkins K.L."/>
            <person name="Yang Q."/>
            <person name="Yu C."/>
            <person name="Zafar N."/>
            <person name="Zhou L."/>
            <person name="Kuske C.R."/>
        </authorList>
    </citation>
    <scope>NUCLEOTIDE SEQUENCE [LARGE SCALE GENOMIC DNA]</scope>
    <source>
        <strain evidence="1 2">Ellin345</strain>
    </source>
</reference>
<organism evidence="1 2">
    <name type="scientific">Koribacter versatilis (strain Ellin345)</name>
    <dbReference type="NCBI Taxonomy" id="204669"/>
    <lineage>
        <taxon>Bacteria</taxon>
        <taxon>Pseudomonadati</taxon>
        <taxon>Acidobacteriota</taxon>
        <taxon>Terriglobia</taxon>
        <taxon>Terriglobales</taxon>
        <taxon>Candidatus Korobacteraceae</taxon>
        <taxon>Candidatus Korobacter</taxon>
    </lineage>
</organism>
<gene>
    <name evidence="1" type="ordered locus">Acid345_3422</name>
</gene>
<proteinExistence type="predicted"/>